<reference evidence="3" key="1">
    <citation type="submission" date="2020-05" db="UniProtKB">
        <authorList>
            <consortium name="EnsemblMetazoa"/>
        </authorList>
    </citation>
    <scope>IDENTIFICATION</scope>
    <source>
        <strain evidence="3">USDA</strain>
    </source>
</reference>
<dbReference type="VEuPathDB" id="VectorBase:SCAU011967"/>
<dbReference type="EnsemblMetazoa" id="SCAU011967-RA">
    <property type="protein sequence ID" value="SCAU011967-PA"/>
    <property type="gene ID" value="SCAU011967"/>
</dbReference>
<gene>
    <name evidence="3" type="primary">106081159</name>
</gene>
<keyword evidence="4" id="KW-1185">Reference proteome</keyword>
<feature type="coiled-coil region" evidence="1">
    <location>
        <begin position="134"/>
        <end position="192"/>
    </location>
</feature>
<dbReference type="OrthoDB" id="8069750at2759"/>
<feature type="region of interest" description="Disordered" evidence="2">
    <location>
        <begin position="109"/>
        <end position="131"/>
    </location>
</feature>
<evidence type="ECO:0000313" key="3">
    <source>
        <dbReference type="EnsemblMetazoa" id="SCAU011967-PA"/>
    </source>
</evidence>
<evidence type="ECO:0008006" key="5">
    <source>
        <dbReference type="Google" id="ProtNLM"/>
    </source>
</evidence>
<dbReference type="Proteomes" id="UP000095300">
    <property type="component" value="Unassembled WGS sequence"/>
</dbReference>
<organism evidence="3 4">
    <name type="scientific">Stomoxys calcitrans</name>
    <name type="common">Stable fly</name>
    <name type="synonym">Conops calcitrans</name>
    <dbReference type="NCBI Taxonomy" id="35570"/>
    <lineage>
        <taxon>Eukaryota</taxon>
        <taxon>Metazoa</taxon>
        <taxon>Ecdysozoa</taxon>
        <taxon>Arthropoda</taxon>
        <taxon>Hexapoda</taxon>
        <taxon>Insecta</taxon>
        <taxon>Pterygota</taxon>
        <taxon>Neoptera</taxon>
        <taxon>Endopterygota</taxon>
        <taxon>Diptera</taxon>
        <taxon>Brachycera</taxon>
        <taxon>Muscomorpha</taxon>
        <taxon>Muscoidea</taxon>
        <taxon>Muscidae</taxon>
        <taxon>Stomoxys</taxon>
    </lineage>
</organism>
<proteinExistence type="predicted"/>
<keyword evidence="1" id="KW-0175">Coiled coil</keyword>
<accession>A0A1I8PXC1</accession>
<evidence type="ECO:0000256" key="1">
    <source>
        <dbReference type="SAM" id="Coils"/>
    </source>
</evidence>
<dbReference type="AlphaFoldDB" id="A0A1I8PXC1"/>
<protein>
    <recommendedName>
        <fullName evidence="5">Shootin-1</fullName>
    </recommendedName>
</protein>
<evidence type="ECO:0000313" key="4">
    <source>
        <dbReference type="Proteomes" id="UP000095300"/>
    </source>
</evidence>
<evidence type="ECO:0000256" key="2">
    <source>
        <dbReference type="SAM" id="MobiDB-lite"/>
    </source>
</evidence>
<feature type="coiled-coil region" evidence="1">
    <location>
        <begin position="4"/>
        <end position="73"/>
    </location>
</feature>
<dbReference type="KEGG" id="scac:106081159"/>
<name>A0A1I8PXC1_STOCA</name>
<sequence>MDEVEIMRAELEAVQEQNDRLMNENTQLRRELQLKNNEERSKSALNVEAKLKAFEYENDRDRMYEQLEKLKLKYNQLHVAFVAKVKRCKAFEEVFNRQKTLNGLVMKSATAKGQKEPSSLLEGRQSENSESVTIHTLNEQVTTLKNELAEAYDIIDELEFELESIDILEMENQRLQEELKSIKKEKLRLRTGIAAHWDDGEDESNEFEGAPRFGTDSVASSLAESIAGDMDPETVERAALTESLVRLADVESNSLRRELLRSRLRKTVRDMRPTSTDA</sequence>